<dbReference type="Proteomes" id="UP000596351">
    <property type="component" value="Chromosome"/>
</dbReference>
<gene>
    <name evidence="6" type="ORF">D4A92_13515</name>
</gene>
<dbReference type="InterPro" id="IPR000160">
    <property type="entry name" value="GGDEF_dom"/>
</dbReference>
<proteinExistence type="predicted"/>
<comment type="catalytic activity">
    <reaction evidence="2">
        <text>2 GTP = 3',3'-c-di-GMP + 2 diphosphate</text>
        <dbReference type="Rhea" id="RHEA:24898"/>
        <dbReference type="ChEBI" id="CHEBI:33019"/>
        <dbReference type="ChEBI" id="CHEBI:37565"/>
        <dbReference type="ChEBI" id="CHEBI:58805"/>
        <dbReference type="EC" id="2.7.7.65"/>
    </reaction>
</comment>
<feature type="transmembrane region" description="Helical" evidence="4">
    <location>
        <begin position="223"/>
        <end position="247"/>
    </location>
</feature>
<name>A0ABX7F1F3_9HYPH</name>
<protein>
    <recommendedName>
        <fullName evidence="1">diguanylate cyclase</fullName>
        <ecNumber evidence="1">2.7.7.65</ecNumber>
    </recommendedName>
</protein>
<reference evidence="6 7" key="1">
    <citation type="submission" date="2018-09" db="EMBL/GenBank/DDBJ databases">
        <title>Rhizobium sp. MAE2-X.</title>
        <authorList>
            <person name="Lee Y."/>
            <person name="Jeon C.O."/>
        </authorList>
    </citation>
    <scope>NUCLEOTIDE SEQUENCE [LARGE SCALE GENOMIC DNA]</scope>
    <source>
        <strain evidence="6 7">MAE2-X</strain>
    </source>
</reference>
<evidence type="ECO:0000256" key="2">
    <source>
        <dbReference type="ARBA" id="ARBA00034247"/>
    </source>
</evidence>
<dbReference type="SMART" id="SM00267">
    <property type="entry name" value="GGDEF"/>
    <property type="match status" value="1"/>
</dbReference>
<feature type="transmembrane region" description="Helical" evidence="4">
    <location>
        <begin position="287"/>
        <end position="305"/>
    </location>
</feature>
<dbReference type="Pfam" id="PF00990">
    <property type="entry name" value="GGDEF"/>
    <property type="match status" value="1"/>
</dbReference>
<evidence type="ECO:0000259" key="5">
    <source>
        <dbReference type="PROSITE" id="PS50887"/>
    </source>
</evidence>
<feature type="region of interest" description="Disordered" evidence="3">
    <location>
        <begin position="534"/>
        <end position="566"/>
    </location>
</feature>
<dbReference type="CDD" id="cd01949">
    <property type="entry name" value="GGDEF"/>
    <property type="match status" value="1"/>
</dbReference>
<accession>A0ABX7F1F3</accession>
<feature type="compositionally biased region" description="Pro residues" evidence="3">
    <location>
        <begin position="556"/>
        <end position="566"/>
    </location>
</feature>
<keyword evidence="4" id="KW-1133">Transmembrane helix</keyword>
<dbReference type="PROSITE" id="PS50887">
    <property type="entry name" value="GGDEF"/>
    <property type="match status" value="1"/>
</dbReference>
<dbReference type="NCBIfam" id="TIGR00254">
    <property type="entry name" value="GGDEF"/>
    <property type="match status" value="1"/>
</dbReference>
<dbReference type="Pfam" id="PF07695">
    <property type="entry name" value="7TMR-DISM_7TM"/>
    <property type="match status" value="1"/>
</dbReference>
<dbReference type="PANTHER" id="PTHR45138:SF9">
    <property type="entry name" value="DIGUANYLATE CYCLASE DGCM-RELATED"/>
    <property type="match status" value="1"/>
</dbReference>
<dbReference type="InterPro" id="IPR043128">
    <property type="entry name" value="Rev_trsase/Diguanyl_cyclase"/>
</dbReference>
<feature type="transmembrane region" description="Helical" evidence="4">
    <location>
        <begin position="162"/>
        <end position="184"/>
    </location>
</feature>
<evidence type="ECO:0000256" key="1">
    <source>
        <dbReference type="ARBA" id="ARBA00012528"/>
    </source>
</evidence>
<sequence length="566" mass="61555">MVVVVKLGADTAYASDSASIRPSCWAEATLSDDPVSVARDEQRWSCSGAGQDFSIAAERVLLRFDIEPDQTPLLYLLSRRSALEAVHLLAIDKDGGIRQTSYPAASLRSSMAGGYFNAALPDVTEMTRHVVAVVDLPSHRMILEKAYLSPADAGAGRDDLRFLLLMAGLAGMLVMPLIFNAAFYRALRQPFVLWHSALTLSLLMTIVVTSGLSVVFFDPPPMTLSWMTTLIFGLTVASGAMFTYSFIEQGMLHPLLRRILPYCAAWAIFLSVLHASFPFVARPVQSTVYTAAFTPVLAVFLFSMIDSLRRGSRAARFQAIGYAPLILVGLIRLVTGITPGLPSQDAMLLFYFGCMFEVLLTTLGVADRFVLIRRERDRALNEADLLERLSETDPLTGLLNRRAIERHFEQLRTDRFTALAVIDVDHFKAINDGYGHGVGDEVLKAVAAALKAGPDVRAYRLGGEEFLLVLRGHDVDGEAELRRQAIPTTVASAVPALAGAVTASMGITLISGDEGFPALYERADKLLYEAKRAGRNRTRGGNRGDAVGESATLTLTPPPAPRPHQG</sequence>
<dbReference type="Gene3D" id="3.30.70.270">
    <property type="match status" value="1"/>
</dbReference>
<evidence type="ECO:0000313" key="7">
    <source>
        <dbReference type="Proteomes" id="UP000596351"/>
    </source>
</evidence>
<feature type="transmembrane region" description="Helical" evidence="4">
    <location>
        <begin position="317"/>
        <end position="337"/>
    </location>
</feature>
<dbReference type="SUPFAM" id="SSF55073">
    <property type="entry name" value="Nucleotide cyclase"/>
    <property type="match status" value="1"/>
</dbReference>
<feature type="transmembrane region" description="Helical" evidence="4">
    <location>
        <begin position="349"/>
        <end position="371"/>
    </location>
</feature>
<dbReference type="PANTHER" id="PTHR45138">
    <property type="entry name" value="REGULATORY COMPONENTS OF SENSORY TRANSDUCTION SYSTEM"/>
    <property type="match status" value="1"/>
</dbReference>
<evidence type="ECO:0000256" key="3">
    <source>
        <dbReference type="SAM" id="MobiDB-lite"/>
    </source>
</evidence>
<organism evidence="6 7">
    <name type="scientific">Rhizobium rosettiformans</name>
    <dbReference type="NCBI Taxonomy" id="1368430"/>
    <lineage>
        <taxon>Bacteria</taxon>
        <taxon>Pseudomonadati</taxon>
        <taxon>Pseudomonadota</taxon>
        <taxon>Alphaproteobacteria</taxon>
        <taxon>Hyphomicrobiales</taxon>
        <taxon>Rhizobiaceae</taxon>
        <taxon>Rhizobium/Agrobacterium group</taxon>
        <taxon>Rhizobium</taxon>
    </lineage>
</organism>
<dbReference type="EC" id="2.7.7.65" evidence="1"/>
<keyword evidence="4" id="KW-0812">Transmembrane</keyword>
<dbReference type="EMBL" id="CP032405">
    <property type="protein sequence ID" value="QRF54049.1"/>
    <property type="molecule type" value="Genomic_DNA"/>
</dbReference>
<feature type="transmembrane region" description="Helical" evidence="4">
    <location>
        <begin position="259"/>
        <end position="281"/>
    </location>
</feature>
<dbReference type="InterPro" id="IPR011623">
    <property type="entry name" value="7TMR_DISM_rcpt_extracell_dom1"/>
</dbReference>
<dbReference type="InterPro" id="IPR029787">
    <property type="entry name" value="Nucleotide_cyclase"/>
</dbReference>
<evidence type="ECO:0000313" key="6">
    <source>
        <dbReference type="EMBL" id="QRF54049.1"/>
    </source>
</evidence>
<keyword evidence="4" id="KW-0472">Membrane</keyword>
<evidence type="ECO:0000256" key="4">
    <source>
        <dbReference type="SAM" id="Phobius"/>
    </source>
</evidence>
<keyword evidence="7" id="KW-1185">Reference proteome</keyword>
<feature type="transmembrane region" description="Helical" evidence="4">
    <location>
        <begin position="191"/>
        <end position="217"/>
    </location>
</feature>
<dbReference type="InterPro" id="IPR050469">
    <property type="entry name" value="Diguanylate_Cyclase"/>
</dbReference>
<feature type="domain" description="GGDEF" evidence="5">
    <location>
        <begin position="415"/>
        <end position="543"/>
    </location>
</feature>